<dbReference type="HOGENOM" id="CLU_410274_0_0_1"/>
<dbReference type="Proteomes" id="UP000053263">
    <property type="component" value="Unassembled WGS sequence"/>
</dbReference>
<proteinExistence type="predicted"/>
<dbReference type="InterPro" id="IPR014752">
    <property type="entry name" value="Arrestin-like_C"/>
</dbReference>
<keyword evidence="3" id="KW-1185">Reference proteome</keyword>
<evidence type="ECO:0000313" key="3">
    <source>
        <dbReference type="Proteomes" id="UP000053263"/>
    </source>
</evidence>
<gene>
    <name evidence="2" type="ORF">PLICRDRAFT_69836</name>
</gene>
<feature type="compositionally biased region" description="Polar residues" evidence="1">
    <location>
        <begin position="432"/>
        <end position="441"/>
    </location>
</feature>
<feature type="region of interest" description="Disordered" evidence="1">
    <location>
        <begin position="346"/>
        <end position="419"/>
    </location>
</feature>
<organism evidence="2 3">
    <name type="scientific">Plicaturopsis crispa FD-325 SS-3</name>
    <dbReference type="NCBI Taxonomy" id="944288"/>
    <lineage>
        <taxon>Eukaryota</taxon>
        <taxon>Fungi</taxon>
        <taxon>Dikarya</taxon>
        <taxon>Basidiomycota</taxon>
        <taxon>Agaricomycotina</taxon>
        <taxon>Agaricomycetes</taxon>
        <taxon>Agaricomycetidae</taxon>
        <taxon>Amylocorticiales</taxon>
        <taxon>Amylocorticiaceae</taxon>
        <taxon>Plicatura</taxon>
        <taxon>Plicaturopsis crispa</taxon>
    </lineage>
</organism>
<sequence>MASQTRPEPMNASPHHSKVKVSLTLSDPLYVAGNHISGKMEMECRADKGLGIGVMMVELFAIQGMHIHSVKLTSRDHSATSTFLHSRRFFQGPGLPPSNAVLPFPNPGDPPLPSNYYQARRGLTTFLFRFPTPSSSPSAINFGSGLARVRYEVRASVGVAWKGDKRLVTDKREVDVVESFEEDFGRLDPEGVVVGENGKVWMQAKVVGGIIVAGESACVELQVKNHSSKKSTGLGITLTRSLHLPNVPATEKQPLQISDSLTTVAFRGQEYIVPPGTEGVANLVFDIPKNAREPSDSPMVSPPINPYGGPTVASPPLPATSPVPYSNRPTSPYAYPLPMSPPIPFADQNRQYYFPPPPTGSPAFIPRPSSAEPSPSQDIRPVRSGLPSPPTHTRQLPPMPMAMDIGTRSPVDPEKGKGERASRIALHLRMSSRNRSVSPQSHRFPLPLPQPGPSQTTVLHQDVPSDILSTSPTASQAPLHSPRPILTPRHSFSVDPVTKNSLPKSDRVEELERMADEVAKQSKDLSGDIPMAAAITGTEKTLPSPPVPSGKFVSSSPRPRADNVFASAAVSDSHSANPDPITPPTPPLAAITPVRFPRGDLLAPLSSESGLDALERRLLADVGTRKLDKEDTHRDVRSVLPITIPTPKLARDPLNDSAISSLTLANHEHD</sequence>
<dbReference type="AlphaFoldDB" id="A0A0C9SR56"/>
<feature type="compositionally biased region" description="Polar residues" evidence="1">
    <location>
        <begin position="467"/>
        <end position="478"/>
    </location>
</feature>
<feature type="region of interest" description="Disordered" evidence="1">
    <location>
        <begin position="432"/>
        <end position="501"/>
    </location>
</feature>
<feature type="region of interest" description="Disordered" evidence="1">
    <location>
        <begin position="293"/>
        <end position="325"/>
    </location>
</feature>
<dbReference type="EMBL" id="KN832571">
    <property type="protein sequence ID" value="KII84382.1"/>
    <property type="molecule type" value="Genomic_DNA"/>
</dbReference>
<name>A0A0C9SR56_PLICR</name>
<dbReference type="PANTHER" id="PTHR48148">
    <property type="entry name" value="KERATINOCYTE PROLINE-RICH PROTEIN"/>
    <property type="match status" value="1"/>
</dbReference>
<dbReference type="OrthoDB" id="298939at2759"/>
<reference evidence="2 3" key="1">
    <citation type="submission" date="2014-06" db="EMBL/GenBank/DDBJ databases">
        <title>Evolutionary Origins and Diversification of the Mycorrhizal Mutualists.</title>
        <authorList>
            <consortium name="DOE Joint Genome Institute"/>
            <consortium name="Mycorrhizal Genomics Consortium"/>
            <person name="Kohler A."/>
            <person name="Kuo A."/>
            <person name="Nagy L.G."/>
            <person name="Floudas D."/>
            <person name="Copeland A."/>
            <person name="Barry K.W."/>
            <person name="Cichocki N."/>
            <person name="Veneault-Fourrey C."/>
            <person name="LaButti K."/>
            <person name="Lindquist E.A."/>
            <person name="Lipzen A."/>
            <person name="Lundell T."/>
            <person name="Morin E."/>
            <person name="Murat C."/>
            <person name="Riley R."/>
            <person name="Ohm R."/>
            <person name="Sun H."/>
            <person name="Tunlid A."/>
            <person name="Henrissat B."/>
            <person name="Grigoriev I.V."/>
            <person name="Hibbett D.S."/>
            <person name="Martin F."/>
        </authorList>
    </citation>
    <scope>NUCLEOTIDE SEQUENCE [LARGE SCALE GENOMIC DNA]</scope>
    <source>
        <strain evidence="2 3">FD-325 SS-3</strain>
    </source>
</reference>
<evidence type="ECO:0000313" key="2">
    <source>
        <dbReference type="EMBL" id="KII84382.1"/>
    </source>
</evidence>
<feature type="non-terminal residue" evidence="2">
    <location>
        <position position="670"/>
    </location>
</feature>
<accession>A0A0C9SR56</accession>
<dbReference type="PANTHER" id="PTHR48148:SF2">
    <property type="entry name" value="PA14 DOMAIN-CONTAINING PROTEIN"/>
    <property type="match status" value="1"/>
</dbReference>
<feature type="region of interest" description="Disordered" evidence="1">
    <location>
        <begin position="538"/>
        <end position="558"/>
    </location>
</feature>
<protein>
    <submittedName>
        <fullName evidence="2">Unplaced genomic scaffold PLICRscaffold_18, whole genome shotgun sequence</fullName>
    </submittedName>
</protein>
<dbReference type="Gene3D" id="2.60.40.640">
    <property type="match status" value="1"/>
</dbReference>
<evidence type="ECO:0000256" key="1">
    <source>
        <dbReference type="SAM" id="MobiDB-lite"/>
    </source>
</evidence>